<sequence length="118" mass="13689">MFLAPRENSAPQTSCSYTLDSIYHNYTEKCILLVEVITKDVNPVCDHNENEDENATISKRVELPGRVPKKRRKVTAAAPRQRYLQDIANTITERRITKTKQEEELLKKSIVYLIKKLK</sequence>
<reference evidence="1 2" key="1">
    <citation type="journal article" date="2024" name="BMC Genomics">
        <title>De novo assembly and annotation of Popillia japonica's genome with initial clues to its potential as an invasive pest.</title>
        <authorList>
            <person name="Cucini C."/>
            <person name="Boschi S."/>
            <person name="Funari R."/>
            <person name="Cardaioli E."/>
            <person name="Iannotti N."/>
            <person name="Marturano G."/>
            <person name="Paoli F."/>
            <person name="Bruttini M."/>
            <person name="Carapelli A."/>
            <person name="Frati F."/>
            <person name="Nardi F."/>
        </authorList>
    </citation>
    <scope>NUCLEOTIDE SEQUENCE [LARGE SCALE GENOMIC DNA]</scope>
    <source>
        <strain evidence="1">DMR45628</strain>
    </source>
</reference>
<protein>
    <submittedName>
        <fullName evidence="1">Uncharacterized protein</fullName>
    </submittedName>
</protein>
<organism evidence="1 2">
    <name type="scientific">Popillia japonica</name>
    <name type="common">Japanese beetle</name>
    <dbReference type="NCBI Taxonomy" id="7064"/>
    <lineage>
        <taxon>Eukaryota</taxon>
        <taxon>Metazoa</taxon>
        <taxon>Ecdysozoa</taxon>
        <taxon>Arthropoda</taxon>
        <taxon>Hexapoda</taxon>
        <taxon>Insecta</taxon>
        <taxon>Pterygota</taxon>
        <taxon>Neoptera</taxon>
        <taxon>Endopterygota</taxon>
        <taxon>Coleoptera</taxon>
        <taxon>Polyphaga</taxon>
        <taxon>Scarabaeiformia</taxon>
        <taxon>Scarabaeidae</taxon>
        <taxon>Rutelinae</taxon>
        <taxon>Popillia</taxon>
    </lineage>
</organism>
<dbReference type="AlphaFoldDB" id="A0AAW1N0V5"/>
<proteinExistence type="predicted"/>
<gene>
    <name evidence="1" type="ORF">QE152_g4895</name>
</gene>
<comment type="caution">
    <text evidence="1">The sequence shown here is derived from an EMBL/GenBank/DDBJ whole genome shotgun (WGS) entry which is preliminary data.</text>
</comment>
<evidence type="ECO:0000313" key="1">
    <source>
        <dbReference type="EMBL" id="KAK9751542.1"/>
    </source>
</evidence>
<keyword evidence="2" id="KW-1185">Reference proteome</keyword>
<dbReference type="Proteomes" id="UP001458880">
    <property type="component" value="Unassembled WGS sequence"/>
</dbReference>
<accession>A0AAW1N0V5</accession>
<evidence type="ECO:0000313" key="2">
    <source>
        <dbReference type="Proteomes" id="UP001458880"/>
    </source>
</evidence>
<dbReference type="EMBL" id="JASPKY010000027">
    <property type="protein sequence ID" value="KAK9751542.1"/>
    <property type="molecule type" value="Genomic_DNA"/>
</dbReference>
<name>A0AAW1N0V5_POPJA</name>